<comment type="caution">
    <text evidence="1">The sequence shown here is derived from an EMBL/GenBank/DDBJ whole genome shotgun (WGS) entry which is preliminary data.</text>
</comment>
<sequence length="102" mass="11912">MKEDDARNIAGRISAGHAWETHVLRDERFPEVKTHDDFFTLIFDVLTNPSATSPLRRNREAFWSDAHQTLVIVDYKSEDYGTAFRPAEGKRYFNALRKRDEP</sequence>
<keyword evidence="2" id="KW-1185">Reference proteome</keyword>
<dbReference type="Proteomes" id="UP000264702">
    <property type="component" value="Unassembled WGS sequence"/>
</dbReference>
<proteinExistence type="predicted"/>
<protein>
    <submittedName>
        <fullName evidence="1">Uncharacterized protein</fullName>
    </submittedName>
</protein>
<evidence type="ECO:0000313" key="2">
    <source>
        <dbReference type="Proteomes" id="UP000264702"/>
    </source>
</evidence>
<gene>
    <name evidence="1" type="ORF">D0Y96_06535</name>
</gene>
<dbReference type="EMBL" id="QVQT01000002">
    <property type="protein sequence ID" value="RFU17772.1"/>
    <property type="molecule type" value="Genomic_DNA"/>
</dbReference>
<evidence type="ECO:0000313" key="1">
    <source>
        <dbReference type="EMBL" id="RFU17772.1"/>
    </source>
</evidence>
<dbReference type="AlphaFoldDB" id="A0A372IS64"/>
<accession>A0A372IS64</accession>
<organism evidence="1 2">
    <name type="scientific">Paracidobacterium acidisoli</name>
    <dbReference type="NCBI Taxonomy" id="2303751"/>
    <lineage>
        <taxon>Bacteria</taxon>
        <taxon>Pseudomonadati</taxon>
        <taxon>Acidobacteriota</taxon>
        <taxon>Terriglobia</taxon>
        <taxon>Terriglobales</taxon>
        <taxon>Acidobacteriaceae</taxon>
        <taxon>Paracidobacterium</taxon>
    </lineage>
</organism>
<dbReference type="OrthoDB" id="7867055at2"/>
<dbReference type="RefSeq" id="WP_117298520.1">
    <property type="nucleotide sequence ID" value="NZ_QVQT02000002.1"/>
</dbReference>
<reference evidence="1 2" key="1">
    <citation type="submission" date="2018-08" db="EMBL/GenBank/DDBJ databases">
        <title>Acidipila sp. 4G-K13, an acidobacterium isolated from forest soil.</title>
        <authorList>
            <person name="Gao Z.-H."/>
            <person name="Qiu L.-H."/>
        </authorList>
    </citation>
    <scope>NUCLEOTIDE SEQUENCE [LARGE SCALE GENOMIC DNA]</scope>
    <source>
        <strain evidence="1 2">4G-K13</strain>
    </source>
</reference>
<name>A0A372IS64_9BACT</name>